<proteinExistence type="predicted"/>
<comment type="caution">
    <text evidence="1">The sequence shown here is derived from an EMBL/GenBank/DDBJ whole genome shotgun (WGS) entry which is preliminary data.</text>
</comment>
<accession>A0A0F9K4R7</accession>
<gene>
    <name evidence="1" type="ORF">LCGC14_1374820</name>
</gene>
<dbReference type="AlphaFoldDB" id="A0A0F9K4R7"/>
<protein>
    <submittedName>
        <fullName evidence="1">Uncharacterized protein</fullName>
    </submittedName>
</protein>
<name>A0A0F9K4R7_9ZZZZ</name>
<reference evidence="1" key="1">
    <citation type="journal article" date="2015" name="Nature">
        <title>Complex archaea that bridge the gap between prokaryotes and eukaryotes.</title>
        <authorList>
            <person name="Spang A."/>
            <person name="Saw J.H."/>
            <person name="Jorgensen S.L."/>
            <person name="Zaremba-Niedzwiedzka K."/>
            <person name="Martijn J."/>
            <person name="Lind A.E."/>
            <person name="van Eijk R."/>
            <person name="Schleper C."/>
            <person name="Guy L."/>
            <person name="Ettema T.J."/>
        </authorList>
    </citation>
    <scope>NUCLEOTIDE SEQUENCE</scope>
</reference>
<sequence length="82" mass="9821">MMNQDFNKRGVTDEDIKKYEEEQKEIYLQNKQTEKFRITSGGSFEDFDDLEEAIKYLRKRLSKYTYASINAVYPAYFQIKNG</sequence>
<dbReference type="EMBL" id="LAZR01008717">
    <property type="protein sequence ID" value="KKM76973.1"/>
    <property type="molecule type" value="Genomic_DNA"/>
</dbReference>
<evidence type="ECO:0000313" key="1">
    <source>
        <dbReference type="EMBL" id="KKM76973.1"/>
    </source>
</evidence>
<organism evidence="1">
    <name type="scientific">marine sediment metagenome</name>
    <dbReference type="NCBI Taxonomy" id="412755"/>
    <lineage>
        <taxon>unclassified sequences</taxon>
        <taxon>metagenomes</taxon>
        <taxon>ecological metagenomes</taxon>
    </lineage>
</organism>